<dbReference type="SUPFAM" id="SSF52540">
    <property type="entry name" value="P-loop containing nucleoside triphosphate hydrolases"/>
    <property type="match status" value="1"/>
</dbReference>
<sequence length="671" mass="77331">MNIIENNIVNDVTKNVNDNLNAIESSEGNDLAIFFGETTSGKSSTINCLMGVRFVEDEDTDNIMPAEGERIIAPIGNFNEGNVGCTFLPKVYHLPENPIAFLDTQGFSDTRDDHEMNISSSLLIEIAIKRARSVRIIFLTHFEIFKSGIGQFHKIGKLLSKLIINDEEPIYFLFNKFKPSRSLQKQNFYSWPEPNKCEAIKREILDAYNRNVIGLESIIYRGKTQVVEKFLRDQGRPTVVSRQEIDRIYRSEPSLNNYQEYHENNQKILYLSILKNSFSRNYYGYIDPVSDDSRNNLIHDILVLPAINSSNIRLNGYNNERIQFDQMFDKKIFLENKFLKQVLFSLKYPERLIDALINPLQANLTEYRNRLNQINRNGVSDEILNEFNIENVQERHSLETSIENLKVQLENLKIAKRSFENKNPVPFWNDHWENKPGLLWWRNYLCKYPLDIPYVKVVEDLDEHTSRREVISETSPKYEVLYSSGGKVRKGVGIAASVLAGAIGATVMGICSHKCKGKVTLYTYPKILQPDAIPQLKQEIDIIENNLRRLTSDLNMLNNNAHTNIVGRFRNYIQNLENKIQSLESIKTHVHDTVLTWNRDTPDQGYQTTKRNEIFCINSSIRVLYGGSVPRFAHTEFQQSYQAVLNAIPLNSQNINAEILISNGNQVFNEN</sequence>
<feature type="coiled-coil region" evidence="1">
    <location>
        <begin position="357"/>
        <end position="422"/>
    </location>
</feature>
<dbReference type="InterPro" id="IPR027417">
    <property type="entry name" value="P-loop_NTPase"/>
</dbReference>
<dbReference type="Gene3D" id="3.40.50.300">
    <property type="entry name" value="P-loop containing nucleotide triphosphate hydrolases"/>
    <property type="match status" value="1"/>
</dbReference>
<dbReference type="Proteomes" id="UP001470230">
    <property type="component" value="Unassembled WGS sequence"/>
</dbReference>
<evidence type="ECO:0008006" key="4">
    <source>
        <dbReference type="Google" id="ProtNLM"/>
    </source>
</evidence>
<gene>
    <name evidence="2" type="ORF">M9Y10_022306</name>
</gene>
<accession>A0ABR2KSG7</accession>
<dbReference type="EMBL" id="JAPFFF010000003">
    <property type="protein sequence ID" value="KAK8893877.1"/>
    <property type="molecule type" value="Genomic_DNA"/>
</dbReference>
<comment type="caution">
    <text evidence="2">The sequence shown here is derived from an EMBL/GenBank/DDBJ whole genome shotgun (WGS) entry which is preliminary data.</text>
</comment>
<evidence type="ECO:0000313" key="3">
    <source>
        <dbReference type="Proteomes" id="UP001470230"/>
    </source>
</evidence>
<proteinExistence type="predicted"/>
<organism evidence="2 3">
    <name type="scientific">Tritrichomonas musculus</name>
    <dbReference type="NCBI Taxonomy" id="1915356"/>
    <lineage>
        <taxon>Eukaryota</taxon>
        <taxon>Metamonada</taxon>
        <taxon>Parabasalia</taxon>
        <taxon>Tritrichomonadida</taxon>
        <taxon>Tritrichomonadidae</taxon>
        <taxon>Tritrichomonas</taxon>
    </lineage>
</organism>
<feature type="coiled-coil region" evidence="1">
    <location>
        <begin position="533"/>
        <end position="593"/>
    </location>
</feature>
<keyword evidence="1" id="KW-0175">Coiled coil</keyword>
<evidence type="ECO:0000313" key="2">
    <source>
        <dbReference type="EMBL" id="KAK8893877.1"/>
    </source>
</evidence>
<name>A0ABR2KSG7_9EUKA</name>
<reference evidence="2 3" key="1">
    <citation type="submission" date="2024-04" db="EMBL/GenBank/DDBJ databases">
        <title>Tritrichomonas musculus Genome.</title>
        <authorList>
            <person name="Alves-Ferreira E."/>
            <person name="Grigg M."/>
            <person name="Lorenzi H."/>
            <person name="Galac M."/>
        </authorList>
    </citation>
    <scope>NUCLEOTIDE SEQUENCE [LARGE SCALE GENOMIC DNA]</scope>
    <source>
        <strain evidence="2 3">EAF2021</strain>
    </source>
</reference>
<protein>
    <recommendedName>
        <fullName evidence="4">G domain-containing protein</fullName>
    </recommendedName>
</protein>
<keyword evidence="3" id="KW-1185">Reference proteome</keyword>
<evidence type="ECO:0000256" key="1">
    <source>
        <dbReference type="SAM" id="Coils"/>
    </source>
</evidence>